<keyword evidence="1" id="KW-0472">Membrane</keyword>
<protein>
    <submittedName>
        <fullName evidence="2">Uncharacterized protein</fullName>
    </submittedName>
</protein>
<evidence type="ECO:0000313" key="3">
    <source>
        <dbReference type="Proteomes" id="UP000054935"/>
    </source>
</evidence>
<dbReference type="EMBL" id="CYSE01000003">
    <property type="protein sequence ID" value="CUH78503.1"/>
    <property type="molecule type" value="Genomic_DNA"/>
</dbReference>
<name>A0A0P1GAL8_9RHOB</name>
<accession>A0A0P1GAL8</accession>
<dbReference type="STRING" id="441103.TRN7648_02008"/>
<evidence type="ECO:0000313" key="2">
    <source>
        <dbReference type="EMBL" id="CUH78503.1"/>
    </source>
</evidence>
<keyword evidence="1" id="KW-1133">Transmembrane helix</keyword>
<dbReference type="OrthoDB" id="7871523at2"/>
<dbReference type="Proteomes" id="UP000054935">
    <property type="component" value="Unassembled WGS sequence"/>
</dbReference>
<gene>
    <name evidence="2" type="ORF">TRN7648_02008</name>
</gene>
<feature type="transmembrane region" description="Helical" evidence="1">
    <location>
        <begin position="73"/>
        <end position="93"/>
    </location>
</feature>
<sequence>MMQDNPIVLLLGVFFALFLGGRGWRRRKLKRAVRDLPTRLQRMIGEEPGFEPPAEVPEGLQGYVALYGRSARVMYGIWALAFGWLGYVIYLWLGTMG</sequence>
<evidence type="ECO:0000256" key="1">
    <source>
        <dbReference type="SAM" id="Phobius"/>
    </source>
</evidence>
<dbReference type="RefSeq" id="WP_058247510.1">
    <property type="nucleotide sequence ID" value="NZ_CYSE01000003.1"/>
</dbReference>
<keyword evidence="1" id="KW-0812">Transmembrane</keyword>
<organism evidence="2 3">
    <name type="scientific">Tropicibacter naphthalenivorans</name>
    <dbReference type="NCBI Taxonomy" id="441103"/>
    <lineage>
        <taxon>Bacteria</taxon>
        <taxon>Pseudomonadati</taxon>
        <taxon>Pseudomonadota</taxon>
        <taxon>Alphaproteobacteria</taxon>
        <taxon>Rhodobacterales</taxon>
        <taxon>Roseobacteraceae</taxon>
        <taxon>Tropicibacter</taxon>
    </lineage>
</organism>
<dbReference type="AlphaFoldDB" id="A0A0P1GAL8"/>
<reference evidence="2 3" key="1">
    <citation type="submission" date="2015-09" db="EMBL/GenBank/DDBJ databases">
        <authorList>
            <consortium name="Swine Surveillance"/>
        </authorList>
    </citation>
    <scope>NUCLEOTIDE SEQUENCE [LARGE SCALE GENOMIC DNA]</scope>
    <source>
        <strain evidence="2 3">CECT 7648</strain>
    </source>
</reference>
<feature type="transmembrane region" description="Helical" evidence="1">
    <location>
        <begin position="6"/>
        <end position="24"/>
    </location>
</feature>
<proteinExistence type="predicted"/>
<keyword evidence="3" id="KW-1185">Reference proteome</keyword>